<dbReference type="EMBL" id="GL349457">
    <property type="protein sequence ID" value="KNC49773.1"/>
    <property type="molecule type" value="Genomic_DNA"/>
</dbReference>
<proteinExistence type="predicted"/>
<dbReference type="InterPro" id="IPR018957">
    <property type="entry name" value="Znf_C3HC4_RING-type"/>
</dbReference>
<keyword evidence="3" id="KW-0862">Zinc</keyword>
<dbReference type="CDD" id="cd19669">
    <property type="entry name" value="UBR-box"/>
    <property type="match status" value="1"/>
</dbReference>
<dbReference type="GeneID" id="25565315"/>
<dbReference type="PANTHER" id="PTHR44080">
    <property type="entry name" value="E3 UBIQUITIN-PROTEIN LIGASE COP1"/>
    <property type="match status" value="1"/>
</dbReference>
<dbReference type="OMA" id="KCITEWV"/>
<sequence length="431" mass="46177">MESDLPLTIPLATLASHFDCPICLTTLSDTAMLPCGHNFCRPCILECLNREHLCPCCRAAATAADARPNHHLDATVALIETEADKASRAYFEQLTSGRDGGGGGGGSDAGAEKDGQARNVPVRDFTPIERVFQTAMRASLAAYTEYYDKVKVAHETSLVNLQRSAAAELTQAKSGIAARARAASLAGNTESETELNAQLEQVMVAHTQAFEAKLSAERAKFDASVSALVDAYSRYLDENVPAVEFVPVPLSLSVPSRSLVLDGSIVLDPMHTVEDVHARAIELLCTEEHGITQWEIGSVEYVLDEQVLEPGTGVPIRAACGAELVAGASIELRGELASAADVCFSALPFEDGAGVRVTYYSCDECSKAWICESCAKACHAGHTVSLHLCNYEPNYACCYCVRTKCCVLENAKTLKKKRKLEKKQQAAGPSA</sequence>
<evidence type="ECO:0000256" key="2">
    <source>
        <dbReference type="ARBA" id="ARBA00022771"/>
    </source>
</evidence>
<evidence type="ECO:0000256" key="3">
    <source>
        <dbReference type="ARBA" id="ARBA00022833"/>
    </source>
</evidence>
<accession>A0A0L0DEL7</accession>
<keyword evidence="8" id="KW-1185">Reference proteome</keyword>
<dbReference type="PROSITE" id="PS00518">
    <property type="entry name" value="ZF_RING_1"/>
    <property type="match status" value="1"/>
</dbReference>
<dbReference type="PROSITE" id="PS50089">
    <property type="entry name" value="ZF_RING_2"/>
    <property type="match status" value="1"/>
</dbReference>
<feature type="region of interest" description="Disordered" evidence="5">
    <location>
        <begin position="94"/>
        <end position="120"/>
    </location>
</feature>
<dbReference type="GO" id="GO:0061630">
    <property type="term" value="F:ubiquitin protein ligase activity"/>
    <property type="evidence" value="ECO:0007669"/>
    <property type="project" value="InterPro"/>
</dbReference>
<dbReference type="InterPro" id="IPR017907">
    <property type="entry name" value="Znf_RING_CS"/>
</dbReference>
<gene>
    <name evidence="7" type="ORF">AMSG_06052</name>
</gene>
<feature type="compositionally biased region" description="Gly residues" evidence="5">
    <location>
        <begin position="98"/>
        <end position="108"/>
    </location>
</feature>
<dbReference type="GO" id="GO:0043161">
    <property type="term" value="P:proteasome-mediated ubiquitin-dependent protein catabolic process"/>
    <property type="evidence" value="ECO:0007669"/>
    <property type="project" value="TreeGrafter"/>
</dbReference>
<dbReference type="eggNOG" id="ENOG502S4PN">
    <property type="taxonomic scope" value="Eukaryota"/>
</dbReference>
<protein>
    <recommendedName>
        <fullName evidence="6">RING-type domain-containing protein</fullName>
    </recommendedName>
</protein>
<dbReference type="Gene3D" id="3.30.40.10">
    <property type="entry name" value="Zinc/RING finger domain, C3HC4 (zinc finger)"/>
    <property type="match status" value="1"/>
</dbReference>
<evidence type="ECO:0000259" key="6">
    <source>
        <dbReference type="PROSITE" id="PS50089"/>
    </source>
</evidence>
<reference evidence="7 8" key="1">
    <citation type="submission" date="2010-05" db="EMBL/GenBank/DDBJ databases">
        <title>The Genome Sequence of Thecamonas trahens ATCC 50062.</title>
        <authorList>
            <consortium name="The Broad Institute Genome Sequencing Platform"/>
            <person name="Russ C."/>
            <person name="Cuomo C."/>
            <person name="Shea T."/>
            <person name="Young S.K."/>
            <person name="Zeng Q."/>
            <person name="Koehrsen M."/>
            <person name="Haas B."/>
            <person name="Borodovsky M."/>
            <person name="Guigo R."/>
            <person name="Alvarado L."/>
            <person name="Berlin A."/>
            <person name="Bochicchio J."/>
            <person name="Borenstein D."/>
            <person name="Chapman S."/>
            <person name="Chen Z."/>
            <person name="Freedman E."/>
            <person name="Gellesch M."/>
            <person name="Goldberg J."/>
            <person name="Griggs A."/>
            <person name="Gujja S."/>
            <person name="Heilman E."/>
            <person name="Heiman D."/>
            <person name="Hepburn T."/>
            <person name="Howarth C."/>
            <person name="Jen D."/>
            <person name="Larson L."/>
            <person name="Mehta T."/>
            <person name="Park D."/>
            <person name="Pearson M."/>
            <person name="Roberts A."/>
            <person name="Saif S."/>
            <person name="Shenoy N."/>
            <person name="Sisk P."/>
            <person name="Stolte C."/>
            <person name="Sykes S."/>
            <person name="Thomson T."/>
            <person name="Walk T."/>
            <person name="White J."/>
            <person name="Yandava C."/>
            <person name="Burger G."/>
            <person name="Gray M.W."/>
            <person name="Holland P.W.H."/>
            <person name="King N."/>
            <person name="Lang F.B.F."/>
            <person name="Roger A.J."/>
            <person name="Ruiz-Trillo I."/>
            <person name="Lander E."/>
            <person name="Nusbaum C."/>
        </authorList>
    </citation>
    <scope>NUCLEOTIDE SEQUENCE [LARGE SCALE GENOMIC DNA]</scope>
    <source>
        <strain evidence="7 8">ATCC 50062</strain>
    </source>
</reference>
<dbReference type="InterPro" id="IPR013083">
    <property type="entry name" value="Znf_RING/FYVE/PHD"/>
</dbReference>
<dbReference type="InterPro" id="IPR001841">
    <property type="entry name" value="Znf_RING"/>
</dbReference>
<dbReference type="OrthoDB" id="6105938at2759"/>
<dbReference type="AlphaFoldDB" id="A0A0L0DEL7"/>
<dbReference type="Pfam" id="PF00097">
    <property type="entry name" value="zf-C3HC4"/>
    <property type="match status" value="1"/>
</dbReference>
<evidence type="ECO:0000313" key="8">
    <source>
        <dbReference type="Proteomes" id="UP000054408"/>
    </source>
</evidence>
<dbReference type="PANTHER" id="PTHR44080:SF1">
    <property type="entry name" value="E3 UBIQUITIN-PROTEIN LIGASE COP1"/>
    <property type="match status" value="1"/>
</dbReference>
<organism evidence="7 8">
    <name type="scientific">Thecamonas trahens ATCC 50062</name>
    <dbReference type="NCBI Taxonomy" id="461836"/>
    <lineage>
        <taxon>Eukaryota</taxon>
        <taxon>Apusozoa</taxon>
        <taxon>Apusomonadida</taxon>
        <taxon>Apusomonadidae</taxon>
        <taxon>Thecamonas</taxon>
    </lineage>
</organism>
<dbReference type="STRING" id="461836.A0A0L0DEL7"/>
<evidence type="ECO:0000313" key="7">
    <source>
        <dbReference type="EMBL" id="KNC49773.1"/>
    </source>
</evidence>
<name>A0A0L0DEL7_THETB</name>
<dbReference type="Proteomes" id="UP000054408">
    <property type="component" value="Unassembled WGS sequence"/>
</dbReference>
<evidence type="ECO:0000256" key="5">
    <source>
        <dbReference type="SAM" id="MobiDB-lite"/>
    </source>
</evidence>
<keyword evidence="2 4" id="KW-0863">Zinc-finger</keyword>
<feature type="domain" description="RING-type" evidence="6">
    <location>
        <begin position="20"/>
        <end position="58"/>
    </location>
</feature>
<dbReference type="RefSeq" id="XP_013757557.1">
    <property type="nucleotide sequence ID" value="XM_013902103.1"/>
</dbReference>
<dbReference type="GO" id="GO:0008270">
    <property type="term" value="F:zinc ion binding"/>
    <property type="evidence" value="ECO:0007669"/>
    <property type="project" value="UniProtKB-KW"/>
</dbReference>
<dbReference type="SUPFAM" id="SSF57850">
    <property type="entry name" value="RING/U-box"/>
    <property type="match status" value="1"/>
</dbReference>
<dbReference type="InterPro" id="IPR042755">
    <property type="entry name" value="COP1"/>
</dbReference>
<dbReference type="SMART" id="SM00184">
    <property type="entry name" value="RING"/>
    <property type="match status" value="1"/>
</dbReference>
<evidence type="ECO:0000256" key="4">
    <source>
        <dbReference type="PROSITE-ProRule" id="PRU00175"/>
    </source>
</evidence>
<evidence type="ECO:0000256" key="1">
    <source>
        <dbReference type="ARBA" id="ARBA00022723"/>
    </source>
</evidence>
<keyword evidence="1" id="KW-0479">Metal-binding</keyword>